<gene>
    <name evidence="1" type="ORF">K8G79_04710</name>
</gene>
<dbReference type="EMBL" id="JAIOIU010000050">
    <property type="protein sequence ID" value="MBZ0159428.1"/>
    <property type="molecule type" value="Genomic_DNA"/>
</dbReference>
<reference evidence="1 2" key="1">
    <citation type="journal article" date="2021" name="bioRxiv">
        <title>Unraveling nitrogen, sulfur and carbon metabolic pathways and microbial community transcriptional responses to substrate deprivation and toxicity stresses in a bioreactor mimicking anoxic brackish coastal sediment conditions.</title>
        <authorList>
            <person name="Martins P.D."/>
            <person name="Echeveste M.J."/>
            <person name="Arshad A."/>
            <person name="Kurth J."/>
            <person name="Ouboter H."/>
            <person name="Jetten M.S.M."/>
            <person name="Welte C.U."/>
        </authorList>
    </citation>
    <scope>NUCLEOTIDE SEQUENCE [LARGE SCALE GENOMIC DNA]</scope>
    <source>
        <strain evidence="1">MAG_38</strain>
    </source>
</reference>
<comment type="caution">
    <text evidence="1">The sequence shown here is derived from an EMBL/GenBank/DDBJ whole genome shotgun (WGS) entry which is preliminary data.</text>
</comment>
<dbReference type="Pfam" id="PF05258">
    <property type="entry name" value="DciA"/>
    <property type="match status" value="1"/>
</dbReference>
<protein>
    <submittedName>
        <fullName evidence="1">DUF721 domain-containing protein</fullName>
    </submittedName>
</protein>
<dbReference type="Proteomes" id="UP001197609">
    <property type="component" value="Unassembled WGS sequence"/>
</dbReference>
<dbReference type="InterPro" id="IPR007922">
    <property type="entry name" value="DciA-like"/>
</dbReference>
<organism evidence="1 2">
    <name type="scientific">Candidatus Methylomirabilis tolerans</name>
    <dbReference type="NCBI Taxonomy" id="3123416"/>
    <lineage>
        <taxon>Bacteria</taxon>
        <taxon>Candidatus Methylomirabilota</taxon>
        <taxon>Candidatus Methylomirabilia</taxon>
        <taxon>Candidatus Methylomirabilales</taxon>
        <taxon>Candidatus Methylomirabilaceae</taxon>
        <taxon>Candidatus Methylomirabilis</taxon>
    </lineage>
</organism>
<dbReference type="PANTHER" id="PTHR36456:SF1">
    <property type="entry name" value="UPF0232 PROTEIN SCO3875"/>
    <property type="match status" value="1"/>
</dbReference>
<name>A0AAJ1AI39_9BACT</name>
<sequence>MQKRQQATPSRYADILEGSLQGLGFERIIRHLTLLRAWDRVIADRIKERASVEDFRDRRLYLCVEDPIWLHELHMLRHKLKMILNEEVGEPAIGEIVLRIGRTRRHTPAKRFTRGRQRAQAVSPAVKANMAKLLDPLRDLPCCDAMQRLFQRWASRSQ</sequence>
<evidence type="ECO:0000313" key="1">
    <source>
        <dbReference type="EMBL" id="MBZ0159428.1"/>
    </source>
</evidence>
<proteinExistence type="predicted"/>
<dbReference type="PANTHER" id="PTHR36456">
    <property type="entry name" value="UPF0232 PROTEIN SCO3875"/>
    <property type="match status" value="1"/>
</dbReference>
<accession>A0AAJ1AI39</accession>
<evidence type="ECO:0000313" key="2">
    <source>
        <dbReference type="Proteomes" id="UP001197609"/>
    </source>
</evidence>
<dbReference type="AlphaFoldDB" id="A0AAJ1AI39"/>